<dbReference type="KEGG" id="acom:CEW83_02625"/>
<reference evidence="3 4" key="1">
    <citation type="submission" date="2017-06" db="EMBL/GenBank/DDBJ databases">
        <title>Azoarcus.</title>
        <authorList>
            <person name="Woo J.-H."/>
            <person name="Kim H.-S."/>
        </authorList>
    </citation>
    <scope>NUCLEOTIDE SEQUENCE [LARGE SCALE GENOMIC DNA]</scope>
    <source>
        <strain evidence="3 4">TSPY31</strain>
    </source>
</reference>
<proteinExistence type="predicted"/>
<dbReference type="Proteomes" id="UP000244930">
    <property type="component" value="Chromosome"/>
</dbReference>
<dbReference type="RefSeq" id="WP_108947958.1">
    <property type="nucleotide sequence ID" value="NZ_CP022187.1"/>
</dbReference>
<dbReference type="EMBL" id="CP022187">
    <property type="protein sequence ID" value="AWI74250.1"/>
    <property type="molecule type" value="Genomic_DNA"/>
</dbReference>
<dbReference type="InterPro" id="IPR032466">
    <property type="entry name" value="Metal_Hydrolase"/>
</dbReference>
<dbReference type="GO" id="GO:0016787">
    <property type="term" value="F:hydrolase activity"/>
    <property type="evidence" value="ECO:0007669"/>
    <property type="project" value="UniProtKB-KW"/>
</dbReference>
<evidence type="ECO:0000313" key="3">
    <source>
        <dbReference type="EMBL" id="AWI74250.1"/>
    </source>
</evidence>
<dbReference type="AlphaFoldDB" id="A0A2U8GLD8"/>
<dbReference type="Pfam" id="PF04909">
    <property type="entry name" value="Amidohydro_2"/>
    <property type="match status" value="1"/>
</dbReference>
<dbReference type="GO" id="GO:0005737">
    <property type="term" value="C:cytoplasm"/>
    <property type="evidence" value="ECO:0007669"/>
    <property type="project" value="TreeGrafter"/>
</dbReference>
<keyword evidence="3" id="KW-0378">Hydrolase</keyword>
<evidence type="ECO:0000313" key="4">
    <source>
        <dbReference type="Proteomes" id="UP000244930"/>
    </source>
</evidence>
<dbReference type="SUPFAM" id="SSF51556">
    <property type="entry name" value="Metallo-dependent hydrolases"/>
    <property type="match status" value="1"/>
</dbReference>
<dbReference type="InterPro" id="IPR032465">
    <property type="entry name" value="ACMSD"/>
</dbReference>
<dbReference type="GO" id="GO:0016831">
    <property type="term" value="F:carboxy-lyase activity"/>
    <property type="evidence" value="ECO:0007669"/>
    <property type="project" value="InterPro"/>
</dbReference>
<name>A0A2U8GLD8_9RHOO</name>
<evidence type="ECO:0000259" key="2">
    <source>
        <dbReference type="Pfam" id="PF04909"/>
    </source>
</evidence>
<keyword evidence="1" id="KW-0456">Lyase</keyword>
<dbReference type="GO" id="GO:0019748">
    <property type="term" value="P:secondary metabolic process"/>
    <property type="evidence" value="ECO:0007669"/>
    <property type="project" value="TreeGrafter"/>
</dbReference>
<organism evidence="3 4">
    <name type="scientific">Parazoarcus communis</name>
    <dbReference type="NCBI Taxonomy" id="41977"/>
    <lineage>
        <taxon>Bacteria</taxon>
        <taxon>Pseudomonadati</taxon>
        <taxon>Pseudomonadota</taxon>
        <taxon>Betaproteobacteria</taxon>
        <taxon>Rhodocyclales</taxon>
        <taxon>Zoogloeaceae</taxon>
        <taxon>Parazoarcus</taxon>
    </lineage>
</organism>
<evidence type="ECO:0000256" key="1">
    <source>
        <dbReference type="ARBA" id="ARBA00023239"/>
    </source>
</evidence>
<gene>
    <name evidence="3" type="ORF">CEW83_02625</name>
</gene>
<feature type="domain" description="Amidohydrolase-related" evidence="2">
    <location>
        <begin position="3"/>
        <end position="347"/>
    </location>
</feature>
<dbReference type="InterPro" id="IPR006680">
    <property type="entry name" value="Amidohydro-rel"/>
</dbReference>
<dbReference type="Gene3D" id="3.20.20.140">
    <property type="entry name" value="Metal-dependent hydrolases"/>
    <property type="match status" value="1"/>
</dbReference>
<accession>A0A2U8GLD8</accession>
<protein>
    <submittedName>
        <fullName evidence="3">Hydrolase</fullName>
    </submittedName>
</protein>
<sequence>MLIDLHAHAPHPDYYDQDPYWGPAFESQPDGDIKLRVGDWVLTLGAPERKAALRKAKAEGNALNVQEYMARWRDPKVRLAGMDAAGQNAQVLSVPSHCYMYWTELEYATRFSRKANDVLAEYCSGAPDRLMFWAQAPLQDPKVAAAEIRRACTQLGAKGLGAGGSNFGGLEFDSPEMDPVWEALCDLDLPMFIHGYNQSVTWGKKANTDRYETTAIVGMNYDETKAFWYLVNGGVFDRFPNLKVYITHGGGFVPYQLGRLAQTNPNLDTHHNKKPVLDYLRNFYFDVELHELPMRQALIDVIGADRILYGSNFGGSDAVRHDLTEGLRLSDDDLQRIRWKNACELLHLDPASVGAVAKSLVTA</sequence>
<dbReference type="PANTHER" id="PTHR21240">
    <property type="entry name" value="2-AMINO-3-CARBOXYLMUCONATE-6-SEMIALDEHYDE DECARBOXYLASE"/>
    <property type="match status" value="1"/>
</dbReference>
<dbReference type="PANTHER" id="PTHR21240:SF28">
    <property type="entry name" value="ISO-OROTATE DECARBOXYLASE (EUROFUNG)"/>
    <property type="match status" value="1"/>
</dbReference>
<keyword evidence="4" id="KW-1185">Reference proteome</keyword>